<keyword evidence="2" id="KW-1185">Reference proteome</keyword>
<dbReference type="RefSeq" id="WP_014811098.1">
    <property type="nucleotide sequence ID" value="NC_018025.1"/>
</dbReference>
<gene>
    <name evidence="1" type="ordered locus">Desti_3306</name>
</gene>
<proteinExistence type="predicted"/>
<evidence type="ECO:0000313" key="1">
    <source>
        <dbReference type="EMBL" id="AFM25964.1"/>
    </source>
</evidence>
<dbReference type="EMBL" id="CP003360">
    <property type="protein sequence ID" value="AFM25964.1"/>
    <property type="molecule type" value="Genomic_DNA"/>
</dbReference>
<reference evidence="2" key="1">
    <citation type="submission" date="2012-06" db="EMBL/GenBank/DDBJ databases">
        <title>Complete sequence of chromosome of Desulfomonile tiedjei DSM 6799.</title>
        <authorList>
            <person name="Lucas S."/>
            <person name="Copeland A."/>
            <person name="Lapidus A."/>
            <person name="Glavina del Rio T."/>
            <person name="Dalin E."/>
            <person name="Tice H."/>
            <person name="Bruce D."/>
            <person name="Goodwin L."/>
            <person name="Pitluck S."/>
            <person name="Peters L."/>
            <person name="Ovchinnikova G."/>
            <person name="Zeytun A."/>
            <person name="Lu M."/>
            <person name="Kyrpides N."/>
            <person name="Mavromatis K."/>
            <person name="Ivanova N."/>
            <person name="Brettin T."/>
            <person name="Detter J.C."/>
            <person name="Han C."/>
            <person name="Larimer F."/>
            <person name="Land M."/>
            <person name="Hauser L."/>
            <person name="Markowitz V."/>
            <person name="Cheng J.-F."/>
            <person name="Hugenholtz P."/>
            <person name="Woyke T."/>
            <person name="Wu D."/>
            <person name="Spring S."/>
            <person name="Schroeder M."/>
            <person name="Brambilla E."/>
            <person name="Klenk H.-P."/>
            <person name="Eisen J.A."/>
        </authorList>
    </citation>
    <scope>NUCLEOTIDE SEQUENCE [LARGE SCALE GENOMIC DNA]</scope>
    <source>
        <strain evidence="2">ATCC 49306 / DSM 6799 / DCB-1</strain>
    </source>
</reference>
<evidence type="ECO:0000313" key="2">
    <source>
        <dbReference type="Proteomes" id="UP000006055"/>
    </source>
</evidence>
<organism evidence="1 2">
    <name type="scientific">Desulfomonile tiedjei (strain ATCC 49306 / DSM 6799 / DCB-1)</name>
    <dbReference type="NCBI Taxonomy" id="706587"/>
    <lineage>
        <taxon>Bacteria</taxon>
        <taxon>Pseudomonadati</taxon>
        <taxon>Thermodesulfobacteriota</taxon>
        <taxon>Desulfomonilia</taxon>
        <taxon>Desulfomonilales</taxon>
        <taxon>Desulfomonilaceae</taxon>
        <taxon>Desulfomonile</taxon>
    </lineage>
</organism>
<dbReference type="HOGENOM" id="CLU_1265263_0_0_7"/>
<dbReference type="STRING" id="706587.Desti_3306"/>
<sequence length="218" mass="24713">MRAEHLGDGTIAVSGTFRVERFTRIWAGIGWPELKTGYLCIIGERGDGRYHALWEKQGGLLELGDEILQVKDRFLVECIWIDARDSVAASYVRTLEGLCFYEKTGDHSDDCIISTAKLWTEFKNRTMTAVVSPVPARTLNHYRSALEKVRGLILKGQLIVHEKNCPVLVYSLRQPLDELLKSPVMRALVWVLTALEESKGNLQQPEDGDPWYGNLPRE</sequence>
<dbReference type="KEGG" id="dti:Desti_3306"/>
<accession>I4C8S3</accession>
<protein>
    <submittedName>
        <fullName evidence="1">Uncharacterized protein</fullName>
    </submittedName>
</protein>
<name>I4C8S3_DESTA</name>
<dbReference type="AlphaFoldDB" id="I4C8S3"/>
<dbReference type="Proteomes" id="UP000006055">
    <property type="component" value="Chromosome"/>
</dbReference>